<keyword evidence="3" id="KW-0479">Metal-binding</keyword>
<evidence type="ECO:0000256" key="2">
    <source>
        <dbReference type="ARBA" id="ARBA00007497"/>
    </source>
</evidence>
<dbReference type="PANTHER" id="PTHR13316">
    <property type="entry name" value="ZINC FINGER, CCHC DOMAIN CONTAINING 8"/>
    <property type="match status" value="1"/>
</dbReference>
<dbReference type="Pfam" id="PF00098">
    <property type="entry name" value="zf-CCHC"/>
    <property type="match status" value="1"/>
</dbReference>
<feature type="compositionally biased region" description="Polar residues" evidence="8">
    <location>
        <begin position="309"/>
        <end position="322"/>
    </location>
</feature>
<feature type="compositionally biased region" description="Low complexity" evidence="8">
    <location>
        <begin position="482"/>
        <end position="493"/>
    </location>
</feature>
<comment type="caution">
    <text evidence="10">The sequence shown here is derived from an EMBL/GenBank/DDBJ whole genome shotgun (WGS) entry which is preliminary data.</text>
</comment>
<dbReference type="SUPFAM" id="SSF57756">
    <property type="entry name" value="Retrovirus zinc finger-like domains"/>
    <property type="match status" value="1"/>
</dbReference>
<dbReference type="OrthoDB" id="8026949at2759"/>
<keyword evidence="4 7" id="KW-0863">Zinc-finger</keyword>
<dbReference type="AlphaFoldDB" id="A0A9Q0CBB0"/>
<evidence type="ECO:0000256" key="4">
    <source>
        <dbReference type="ARBA" id="ARBA00022771"/>
    </source>
</evidence>
<feature type="region of interest" description="Disordered" evidence="8">
    <location>
        <begin position="381"/>
        <end position="415"/>
    </location>
</feature>
<evidence type="ECO:0000256" key="6">
    <source>
        <dbReference type="ARBA" id="ARBA00023242"/>
    </source>
</evidence>
<keyword evidence="5" id="KW-0862">Zinc</keyword>
<evidence type="ECO:0000256" key="3">
    <source>
        <dbReference type="ARBA" id="ARBA00022723"/>
    </source>
</evidence>
<organism evidence="10 11">
    <name type="scientific">Rhynchospora breviuscula</name>
    <dbReference type="NCBI Taxonomy" id="2022672"/>
    <lineage>
        <taxon>Eukaryota</taxon>
        <taxon>Viridiplantae</taxon>
        <taxon>Streptophyta</taxon>
        <taxon>Embryophyta</taxon>
        <taxon>Tracheophyta</taxon>
        <taxon>Spermatophyta</taxon>
        <taxon>Magnoliopsida</taxon>
        <taxon>Liliopsida</taxon>
        <taxon>Poales</taxon>
        <taxon>Cyperaceae</taxon>
        <taxon>Cyperoideae</taxon>
        <taxon>Rhynchosporeae</taxon>
        <taxon>Rhynchospora</taxon>
    </lineage>
</organism>
<evidence type="ECO:0000313" key="11">
    <source>
        <dbReference type="Proteomes" id="UP001151287"/>
    </source>
</evidence>
<dbReference type="GO" id="GO:0003723">
    <property type="term" value="F:RNA binding"/>
    <property type="evidence" value="ECO:0007669"/>
    <property type="project" value="TreeGrafter"/>
</dbReference>
<dbReference type="InterPro" id="IPR006568">
    <property type="entry name" value="PSP_pro-rich"/>
</dbReference>
<feature type="compositionally biased region" description="Polar residues" evidence="8">
    <location>
        <begin position="457"/>
        <end position="471"/>
    </location>
</feature>
<dbReference type="PANTHER" id="PTHR13316:SF0">
    <property type="entry name" value="ZINC FINGER CCHC DOMAIN-CONTAINING PROTEIN 8"/>
    <property type="match status" value="1"/>
</dbReference>
<keyword evidence="11" id="KW-1185">Reference proteome</keyword>
<feature type="region of interest" description="Disordered" evidence="8">
    <location>
        <begin position="307"/>
        <end position="335"/>
    </location>
</feature>
<dbReference type="Gene3D" id="4.10.60.10">
    <property type="entry name" value="Zinc finger, CCHC-type"/>
    <property type="match status" value="1"/>
</dbReference>
<dbReference type="GO" id="GO:0005654">
    <property type="term" value="C:nucleoplasm"/>
    <property type="evidence" value="ECO:0007669"/>
    <property type="project" value="UniProtKB-SubCell"/>
</dbReference>
<dbReference type="InterPro" id="IPR052115">
    <property type="entry name" value="NEXT_complex_subunit_ZCCHC8"/>
</dbReference>
<evidence type="ECO:0000256" key="8">
    <source>
        <dbReference type="SAM" id="MobiDB-lite"/>
    </source>
</evidence>
<dbReference type="GO" id="GO:0008270">
    <property type="term" value="F:zinc ion binding"/>
    <property type="evidence" value="ECO:0007669"/>
    <property type="project" value="UniProtKB-KW"/>
</dbReference>
<evidence type="ECO:0000259" key="9">
    <source>
        <dbReference type="PROSITE" id="PS50158"/>
    </source>
</evidence>
<proteinExistence type="inferred from homology"/>
<feature type="region of interest" description="Disordered" evidence="8">
    <location>
        <begin position="446"/>
        <end position="533"/>
    </location>
</feature>
<dbReference type="InterPro" id="IPR036875">
    <property type="entry name" value="Znf_CCHC_sf"/>
</dbReference>
<dbReference type="Proteomes" id="UP001151287">
    <property type="component" value="Unassembled WGS sequence"/>
</dbReference>
<dbReference type="InterPro" id="IPR001878">
    <property type="entry name" value="Znf_CCHC"/>
</dbReference>
<feature type="compositionally biased region" description="Basic and acidic residues" evidence="8">
    <location>
        <begin position="509"/>
        <end position="525"/>
    </location>
</feature>
<feature type="region of interest" description="Disordered" evidence="8">
    <location>
        <begin position="1"/>
        <end position="49"/>
    </location>
</feature>
<dbReference type="EMBL" id="JAMQYH010000004">
    <property type="protein sequence ID" value="KAJ1690637.1"/>
    <property type="molecule type" value="Genomic_DNA"/>
</dbReference>
<dbReference type="GO" id="GO:0071013">
    <property type="term" value="C:catalytic step 2 spliceosome"/>
    <property type="evidence" value="ECO:0007669"/>
    <property type="project" value="TreeGrafter"/>
</dbReference>
<dbReference type="Pfam" id="PF04046">
    <property type="entry name" value="PSP"/>
    <property type="match status" value="1"/>
</dbReference>
<evidence type="ECO:0000256" key="7">
    <source>
        <dbReference type="PROSITE-ProRule" id="PRU00047"/>
    </source>
</evidence>
<keyword evidence="6" id="KW-0539">Nucleus</keyword>
<reference evidence="10" key="1">
    <citation type="journal article" date="2022" name="Cell">
        <title>Repeat-based holocentromeres influence genome architecture and karyotype evolution.</title>
        <authorList>
            <person name="Hofstatter P.G."/>
            <person name="Thangavel G."/>
            <person name="Lux T."/>
            <person name="Neumann P."/>
            <person name="Vondrak T."/>
            <person name="Novak P."/>
            <person name="Zhang M."/>
            <person name="Costa L."/>
            <person name="Castellani M."/>
            <person name="Scott A."/>
            <person name="Toegelov H."/>
            <person name="Fuchs J."/>
            <person name="Mata-Sucre Y."/>
            <person name="Dias Y."/>
            <person name="Vanzela A.L.L."/>
            <person name="Huettel B."/>
            <person name="Almeida C.C.S."/>
            <person name="Simkova H."/>
            <person name="Souza G."/>
            <person name="Pedrosa-Harand A."/>
            <person name="Macas J."/>
            <person name="Mayer K.F.X."/>
            <person name="Houben A."/>
            <person name="Marques A."/>
        </authorList>
    </citation>
    <scope>NUCLEOTIDE SEQUENCE</scope>
    <source>
        <strain evidence="10">RhyBre1mFocal</strain>
    </source>
</reference>
<protein>
    <recommendedName>
        <fullName evidence="9">CCHC-type domain-containing protein</fullName>
    </recommendedName>
</protein>
<gene>
    <name evidence="10" type="ORF">LUZ63_014792</name>
</gene>
<dbReference type="PROSITE" id="PS50158">
    <property type="entry name" value="ZF_CCHC"/>
    <property type="match status" value="1"/>
</dbReference>
<evidence type="ECO:0000256" key="5">
    <source>
        <dbReference type="ARBA" id="ARBA00022833"/>
    </source>
</evidence>
<name>A0A9Q0CBB0_9POAL</name>
<dbReference type="SMART" id="SM00581">
    <property type="entry name" value="PSP"/>
    <property type="match status" value="1"/>
</dbReference>
<evidence type="ECO:0000256" key="1">
    <source>
        <dbReference type="ARBA" id="ARBA00004642"/>
    </source>
</evidence>
<evidence type="ECO:0000313" key="10">
    <source>
        <dbReference type="EMBL" id="KAJ1690637.1"/>
    </source>
</evidence>
<accession>A0A9Q0CBB0</accession>
<comment type="similarity">
    <text evidence="2">Belongs to the ZCCHC8 family.</text>
</comment>
<sequence>MEAQDIINLDSSSEEEASRLENQENNNPEELDGIREEGEIGSGDDPNVEDMDLGDDIVVSKQSVVHASAEIAATGPTSLTVIKSSTDIILSDDQTPTRGVKRARVEYTENEPIVRVAFHSLTRYVCVYYVVSDRGSESVSLVNLSYCSPLSCLFLRFISVRYYLIRYFLLCGTRESKRKLKESMQQWFEWHAEQPSMETKNEELESGEEIYYPAMQVCSSTSKDSTLSFWIDNQARSDNVKDESSVPLYDREFTLGSSSLDGSTAFERSVKDDPRCFNCGSYGHAMKECPKPRDMAAINSARKQHSAKKNLSNANHGQNRYYQTKPGKFDDLKPGVLGPETRECLGIREFDPPPWLHRMREIGYPPGYLEIVEDKSKPSGISIFTDEEKDNNSDKKDDYEEGELPGRSEPSSPEKVMTVEFPGINAPIPEEADQFLWSANPPRASAPVYPPRYNPYDQYNGSSSRSPTLGRSLSDRGRIDGSLSHSPLSSYSYSHHHSFSSPDMPISYARDRERDRGRGRELQDHRRYHHHRR</sequence>
<comment type="subcellular location">
    <subcellularLocation>
        <location evidence="1">Nucleus</location>
        <location evidence="1">Nucleoplasm</location>
    </subcellularLocation>
</comment>
<dbReference type="SMART" id="SM00343">
    <property type="entry name" value="ZnF_C2HC"/>
    <property type="match status" value="1"/>
</dbReference>
<feature type="domain" description="CCHC-type" evidence="9">
    <location>
        <begin position="275"/>
        <end position="291"/>
    </location>
</feature>